<evidence type="ECO:0000256" key="5">
    <source>
        <dbReference type="ARBA" id="ARBA00022692"/>
    </source>
</evidence>
<dbReference type="Pfam" id="PF01311">
    <property type="entry name" value="Bac_export_1"/>
    <property type="match status" value="1"/>
</dbReference>
<dbReference type="NCBIfam" id="TIGR01400">
    <property type="entry name" value="fliR"/>
    <property type="match status" value="1"/>
</dbReference>
<evidence type="ECO:0000256" key="3">
    <source>
        <dbReference type="ARBA" id="ARBA00021717"/>
    </source>
</evidence>
<name>A0ABU9H7W4_9GAMM</name>
<dbReference type="EMBL" id="JBAKBA010000003">
    <property type="protein sequence ID" value="MEL0657954.1"/>
    <property type="molecule type" value="Genomic_DNA"/>
</dbReference>
<evidence type="ECO:0000313" key="12">
    <source>
        <dbReference type="Proteomes" id="UP001366060"/>
    </source>
</evidence>
<evidence type="ECO:0000313" key="11">
    <source>
        <dbReference type="EMBL" id="MEL0657954.1"/>
    </source>
</evidence>
<evidence type="ECO:0000256" key="1">
    <source>
        <dbReference type="ARBA" id="ARBA00002578"/>
    </source>
</evidence>
<dbReference type="Proteomes" id="UP001366060">
    <property type="component" value="Unassembled WGS sequence"/>
</dbReference>
<comment type="similarity">
    <text evidence="2 10">Belongs to the FliR/MopE/SpaR family.</text>
</comment>
<keyword evidence="5 10" id="KW-0812">Transmembrane</keyword>
<keyword evidence="6 10" id="KW-1133">Transmembrane helix</keyword>
<keyword evidence="4 10" id="KW-1003">Cell membrane</keyword>
<keyword evidence="11" id="KW-0966">Cell projection</keyword>
<feature type="transmembrane region" description="Helical" evidence="10">
    <location>
        <begin position="80"/>
        <end position="104"/>
    </location>
</feature>
<dbReference type="InterPro" id="IPR002010">
    <property type="entry name" value="T3SS_IM_R"/>
</dbReference>
<feature type="transmembrane region" description="Helical" evidence="10">
    <location>
        <begin position="173"/>
        <end position="200"/>
    </location>
</feature>
<dbReference type="RefSeq" id="WP_201287997.1">
    <property type="nucleotide sequence ID" value="NZ_JBAKBA010000003.1"/>
</dbReference>
<keyword evidence="11" id="KW-0969">Cilium</keyword>
<evidence type="ECO:0000256" key="2">
    <source>
        <dbReference type="ARBA" id="ARBA00009772"/>
    </source>
</evidence>
<keyword evidence="8 10" id="KW-0975">Bacterial flagellum</keyword>
<evidence type="ECO:0000256" key="10">
    <source>
        <dbReference type="RuleBase" id="RU362071"/>
    </source>
</evidence>
<feature type="transmembrane region" description="Helical" evidence="10">
    <location>
        <begin position="125"/>
        <end position="153"/>
    </location>
</feature>
<feature type="transmembrane region" description="Helical" evidence="10">
    <location>
        <begin position="12"/>
        <end position="31"/>
    </location>
</feature>
<evidence type="ECO:0000256" key="4">
    <source>
        <dbReference type="ARBA" id="ARBA00022475"/>
    </source>
</evidence>
<reference evidence="11 12" key="1">
    <citation type="submission" date="2024-02" db="EMBL/GenBank/DDBJ databases">
        <title>Bacteria isolated from the canopy kelp, Nereocystis luetkeana.</title>
        <authorList>
            <person name="Pfister C.A."/>
            <person name="Younker I.T."/>
            <person name="Light S.H."/>
        </authorList>
    </citation>
    <scope>NUCLEOTIDE SEQUENCE [LARGE SCALE GENOMIC DNA]</scope>
    <source>
        <strain evidence="11 12">TI.2.07</strain>
    </source>
</reference>
<evidence type="ECO:0000256" key="8">
    <source>
        <dbReference type="ARBA" id="ARBA00023143"/>
    </source>
</evidence>
<comment type="function">
    <text evidence="1 10">Role in flagellar biosynthesis.</text>
</comment>
<proteinExistence type="inferred from homology"/>
<evidence type="ECO:0000256" key="6">
    <source>
        <dbReference type="ARBA" id="ARBA00022989"/>
    </source>
</evidence>
<feature type="transmembrane region" description="Helical" evidence="10">
    <location>
        <begin position="212"/>
        <end position="234"/>
    </location>
</feature>
<organism evidence="11 12">
    <name type="scientific">Psychromonas arctica</name>
    <dbReference type="NCBI Taxonomy" id="168275"/>
    <lineage>
        <taxon>Bacteria</taxon>
        <taxon>Pseudomonadati</taxon>
        <taxon>Pseudomonadota</taxon>
        <taxon>Gammaproteobacteria</taxon>
        <taxon>Alteromonadales</taxon>
        <taxon>Psychromonadaceae</taxon>
        <taxon>Psychromonas</taxon>
    </lineage>
</organism>
<keyword evidence="7 10" id="KW-0472">Membrane</keyword>
<dbReference type="PRINTS" id="PR00953">
    <property type="entry name" value="TYPE3IMRPROT"/>
</dbReference>
<keyword evidence="12" id="KW-1185">Reference proteome</keyword>
<comment type="subcellular location">
    <subcellularLocation>
        <location evidence="10">Cell membrane</location>
        <topology evidence="10">Multi-pass membrane protein</topology>
    </subcellularLocation>
    <subcellularLocation>
        <location evidence="10">Bacterial flagellum basal body</location>
    </subcellularLocation>
</comment>
<accession>A0ABU9H7W4</accession>
<dbReference type="InterPro" id="IPR006303">
    <property type="entry name" value="FliR"/>
</dbReference>
<keyword evidence="11" id="KW-0282">Flagellum</keyword>
<evidence type="ECO:0000256" key="9">
    <source>
        <dbReference type="NCBIfam" id="TIGR01400"/>
    </source>
</evidence>
<gene>
    <name evidence="11" type="primary">fliR</name>
    <name evidence="11" type="ORF">V6255_02280</name>
</gene>
<dbReference type="PANTHER" id="PTHR30065:SF8">
    <property type="entry name" value="FLAGELLAR BIOSYNTHETIC PROTEIN FLIR"/>
    <property type="match status" value="1"/>
</dbReference>
<feature type="transmembrane region" description="Helical" evidence="10">
    <location>
        <begin position="43"/>
        <end position="60"/>
    </location>
</feature>
<dbReference type="PANTHER" id="PTHR30065">
    <property type="entry name" value="FLAGELLAR BIOSYNTHETIC PROTEIN FLIR"/>
    <property type="match status" value="1"/>
</dbReference>
<protein>
    <recommendedName>
        <fullName evidence="3 9">Flagellar biosynthetic protein FliR</fullName>
    </recommendedName>
</protein>
<comment type="caution">
    <text evidence="11">The sequence shown here is derived from an EMBL/GenBank/DDBJ whole genome shotgun (WGS) entry which is preliminary data.</text>
</comment>
<evidence type="ECO:0000256" key="7">
    <source>
        <dbReference type="ARBA" id="ARBA00023136"/>
    </source>
</evidence>
<sequence length="263" mass="28718">MFFSADLILDFIASYLWAFSRIAAMLMVMVAVGSNTVPTRIRLFYALSVTLLALPSLPPAPDNIELFSLGSFIVVMQQILIGVAIGTISVFVVQTFVIAGQIIAMQTSLGFASMADPMSGQTSPVVGQFYVLLVTLLFLGVDGHLLMIEMIINSFETLPISESGLLALDYYKVAGWFSIMFHAALAFSIASMVAMLLVNLSFGIMTKAAPQLNIFSLGFSISMVFGLFVLWITLLNVPFHFENQWIKGITTMCEVLNNPCVKP</sequence>